<dbReference type="AlphaFoldDB" id="D8LDH0"/>
<evidence type="ECO:0000313" key="9">
    <source>
        <dbReference type="Proteomes" id="UP000002630"/>
    </source>
</evidence>
<dbReference type="InterPro" id="IPR016024">
    <property type="entry name" value="ARM-type_fold"/>
</dbReference>
<evidence type="ECO:0000256" key="3">
    <source>
        <dbReference type="ARBA" id="ARBA00023015"/>
    </source>
</evidence>
<dbReference type="InterPro" id="IPR004823">
    <property type="entry name" value="TAF_TATA-bd_Histone-like_dom"/>
</dbReference>
<protein>
    <submittedName>
        <fullName evidence="8">Transcription initiation factor TFIID subunit 6</fullName>
    </submittedName>
</protein>
<evidence type="ECO:0000259" key="7">
    <source>
        <dbReference type="SMART" id="SM00803"/>
    </source>
</evidence>
<dbReference type="Proteomes" id="UP000002630">
    <property type="component" value="Linkage Group LG10"/>
</dbReference>
<dbReference type="Pfam" id="PF02969">
    <property type="entry name" value="TAF"/>
    <property type="match status" value="1"/>
</dbReference>
<feature type="compositionally biased region" description="Gly residues" evidence="6">
    <location>
        <begin position="150"/>
        <end position="163"/>
    </location>
</feature>
<keyword evidence="4" id="KW-0804">Transcription</keyword>
<keyword evidence="5" id="KW-0539">Nucleus</keyword>
<evidence type="ECO:0000256" key="1">
    <source>
        <dbReference type="ARBA" id="ARBA00004123"/>
    </source>
</evidence>
<evidence type="ECO:0000256" key="2">
    <source>
        <dbReference type="ARBA" id="ARBA00007688"/>
    </source>
</evidence>
<accession>D8LDH0</accession>
<dbReference type="Gene3D" id="1.10.20.10">
    <property type="entry name" value="Histone, subunit A"/>
    <property type="match status" value="1"/>
</dbReference>
<evidence type="ECO:0000256" key="4">
    <source>
        <dbReference type="ARBA" id="ARBA00023163"/>
    </source>
</evidence>
<dbReference type="OMA" id="QARANDM"/>
<dbReference type="GO" id="GO:0003743">
    <property type="term" value="F:translation initiation factor activity"/>
    <property type="evidence" value="ECO:0007669"/>
    <property type="project" value="UniProtKB-KW"/>
</dbReference>
<feature type="domain" description="TATA box binding protein associated factor (TAF) histone-like fold" evidence="7">
    <location>
        <begin position="10"/>
        <end position="67"/>
    </location>
</feature>
<comment type="subcellular location">
    <subcellularLocation>
        <location evidence="1">Nucleus</location>
    </subcellularLocation>
</comment>
<dbReference type="GO" id="GO:0051123">
    <property type="term" value="P:RNA polymerase II preinitiation complex assembly"/>
    <property type="evidence" value="ECO:0007669"/>
    <property type="project" value="TreeGrafter"/>
</dbReference>
<dbReference type="InterPro" id="IPR046344">
    <property type="entry name" value="TAF6_C_sf"/>
</dbReference>
<evidence type="ECO:0000256" key="5">
    <source>
        <dbReference type="ARBA" id="ARBA00023242"/>
    </source>
</evidence>
<sequence length="578" mass="61096">MKHSGLRVRVSFTRPQVGEVSEDVLSFLSASAEYHLLDVINDASNFRARGKRSRLTVDDVTASLELRGAEGSLVCSGGGSKSKDSDDSATADGKVDLRKVANATLPVCPIEPGFHMHWLAVDGQQPLLPQNPLPSSGRGKGKSGKRGRGKQGGGGAGGSGGGSSAVRARLSEELTTYLRRCCDAILSRDEPKRSRALASLREDPGLQQLLPHLCTFIQTKVPEYLKRQKEPDQLAALLQMLQCLLNNKNFAFLEIYLDRLLPPLMSCLLHIDFERAGLDTGGSANSDSSSFGGMGVHSAARPKWTHWDVRDYAAELLRAICDKHGNTYPTLQARANDMFDTHVARPKTRLTTLYGAITGVACLGRMPVEQTLGPRVDSLADKISQSCLAATLRRDTKSVTEANQCRIALLRAIGFGTIACTDDLFGEPGLNAERTGRGGEPKQGSSGSGNPAAGGSVSEGGAKNGTSNSSANGAARPSHGLRRRADRLRKRLDRSLYSPLTTKSAAAAAAAAVAGGATGTAADKGKAGSSGGGAEDDDGGSVAADGLDEVIFPWYVVGLRRDGAPQSWWLTNKLSTFV</sequence>
<feature type="region of interest" description="Disordered" evidence="6">
    <location>
        <begin position="125"/>
        <end position="164"/>
    </location>
</feature>
<dbReference type="InterPro" id="IPR037796">
    <property type="entry name" value="TAF6"/>
</dbReference>
<feature type="compositionally biased region" description="Low complexity" evidence="6">
    <location>
        <begin position="125"/>
        <end position="137"/>
    </location>
</feature>
<dbReference type="GO" id="GO:0005669">
    <property type="term" value="C:transcription factor TFIID complex"/>
    <property type="evidence" value="ECO:0007669"/>
    <property type="project" value="InterPro"/>
</dbReference>
<dbReference type="SUPFAM" id="SSF47113">
    <property type="entry name" value="Histone-fold"/>
    <property type="match status" value="1"/>
</dbReference>
<dbReference type="GO" id="GO:0000124">
    <property type="term" value="C:SAGA complex"/>
    <property type="evidence" value="ECO:0007669"/>
    <property type="project" value="InterPro"/>
</dbReference>
<keyword evidence="9" id="KW-1185">Reference proteome</keyword>
<name>D8LDH0_ECTSI</name>
<dbReference type="InterPro" id="IPR011442">
    <property type="entry name" value="TAF6_C"/>
</dbReference>
<evidence type="ECO:0000256" key="6">
    <source>
        <dbReference type="SAM" id="MobiDB-lite"/>
    </source>
</evidence>
<dbReference type="Gene3D" id="1.25.40.770">
    <property type="entry name" value="TAF6, C-terminal HEAT repeat domain"/>
    <property type="match status" value="1"/>
</dbReference>
<dbReference type="EMBL" id="FN649735">
    <property type="protein sequence ID" value="CBN74035.1"/>
    <property type="molecule type" value="Genomic_DNA"/>
</dbReference>
<dbReference type="CDD" id="cd22917">
    <property type="entry name" value="HFD_TAF6-like"/>
    <property type="match status" value="1"/>
</dbReference>
<dbReference type="CDD" id="cd08050">
    <property type="entry name" value="TAF6C"/>
    <property type="match status" value="1"/>
</dbReference>
<feature type="compositionally biased region" description="Basic residues" evidence="6">
    <location>
        <begin position="139"/>
        <end position="149"/>
    </location>
</feature>
<comment type="similarity">
    <text evidence="2">Belongs to the TAF6 family.</text>
</comment>
<evidence type="ECO:0000313" key="8">
    <source>
        <dbReference type="EMBL" id="CBN74035.1"/>
    </source>
</evidence>
<dbReference type="GO" id="GO:0016251">
    <property type="term" value="F:RNA polymerase II general transcription initiation factor activity"/>
    <property type="evidence" value="ECO:0007669"/>
    <property type="project" value="InterPro"/>
</dbReference>
<dbReference type="GO" id="GO:0046982">
    <property type="term" value="F:protein heterodimerization activity"/>
    <property type="evidence" value="ECO:0007669"/>
    <property type="project" value="InterPro"/>
</dbReference>
<gene>
    <name evidence="8" type="ORF">Esi_0012_0063</name>
</gene>
<organism evidence="8 9">
    <name type="scientific">Ectocarpus siliculosus</name>
    <name type="common">Brown alga</name>
    <name type="synonym">Conferva siliculosa</name>
    <dbReference type="NCBI Taxonomy" id="2880"/>
    <lineage>
        <taxon>Eukaryota</taxon>
        <taxon>Sar</taxon>
        <taxon>Stramenopiles</taxon>
        <taxon>Ochrophyta</taxon>
        <taxon>PX clade</taxon>
        <taxon>Phaeophyceae</taxon>
        <taxon>Ectocarpales</taxon>
        <taxon>Ectocarpaceae</taxon>
        <taxon>Ectocarpus</taxon>
    </lineage>
</organism>
<dbReference type="Pfam" id="PF07571">
    <property type="entry name" value="TAF6_C"/>
    <property type="match status" value="1"/>
</dbReference>
<dbReference type="InParanoid" id="D8LDH0"/>
<dbReference type="SUPFAM" id="SSF48371">
    <property type="entry name" value="ARM repeat"/>
    <property type="match status" value="1"/>
</dbReference>
<dbReference type="PANTHER" id="PTHR10221">
    <property type="entry name" value="TRANSCRIPTION INITIATION FACTOR TFIID SUBUNIT 6"/>
    <property type="match status" value="1"/>
</dbReference>
<dbReference type="eggNOG" id="KOG2549">
    <property type="taxonomic scope" value="Eukaryota"/>
</dbReference>
<reference evidence="8 9" key="1">
    <citation type="journal article" date="2010" name="Nature">
        <title>The Ectocarpus genome and the independent evolution of multicellularity in brown algae.</title>
        <authorList>
            <person name="Cock J.M."/>
            <person name="Sterck L."/>
            <person name="Rouze P."/>
            <person name="Scornet D."/>
            <person name="Allen A.E."/>
            <person name="Amoutzias G."/>
            <person name="Anthouard V."/>
            <person name="Artiguenave F."/>
            <person name="Aury J.M."/>
            <person name="Badger J.H."/>
            <person name="Beszteri B."/>
            <person name="Billiau K."/>
            <person name="Bonnet E."/>
            <person name="Bothwell J.H."/>
            <person name="Bowler C."/>
            <person name="Boyen C."/>
            <person name="Brownlee C."/>
            <person name="Carrano C.J."/>
            <person name="Charrier B."/>
            <person name="Cho G.Y."/>
            <person name="Coelho S.M."/>
            <person name="Collen J."/>
            <person name="Corre E."/>
            <person name="Da Silva C."/>
            <person name="Delage L."/>
            <person name="Delaroque N."/>
            <person name="Dittami S.M."/>
            <person name="Doulbeau S."/>
            <person name="Elias M."/>
            <person name="Farnham G."/>
            <person name="Gachon C.M."/>
            <person name="Gschloessl B."/>
            <person name="Heesch S."/>
            <person name="Jabbari K."/>
            <person name="Jubin C."/>
            <person name="Kawai H."/>
            <person name="Kimura K."/>
            <person name="Kloareg B."/>
            <person name="Kupper F.C."/>
            <person name="Lang D."/>
            <person name="Le Bail A."/>
            <person name="Leblanc C."/>
            <person name="Lerouge P."/>
            <person name="Lohr M."/>
            <person name="Lopez P.J."/>
            <person name="Martens C."/>
            <person name="Maumus F."/>
            <person name="Michel G."/>
            <person name="Miranda-Saavedra D."/>
            <person name="Morales J."/>
            <person name="Moreau H."/>
            <person name="Motomura T."/>
            <person name="Nagasato C."/>
            <person name="Napoli C.A."/>
            <person name="Nelson D.R."/>
            <person name="Nyvall-Collen P."/>
            <person name="Peters A.F."/>
            <person name="Pommier C."/>
            <person name="Potin P."/>
            <person name="Poulain J."/>
            <person name="Quesneville H."/>
            <person name="Read B."/>
            <person name="Rensing S.A."/>
            <person name="Ritter A."/>
            <person name="Rousvoal S."/>
            <person name="Samanta M."/>
            <person name="Samson G."/>
            <person name="Schroeder D.C."/>
            <person name="Segurens B."/>
            <person name="Strittmatter M."/>
            <person name="Tonon T."/>
            <person name="Tregear J.W."/>
            <person name="Valentin K."/>
            <person name="von Dassow P."/>
            <person name="Yamagishi T."/>
            <person name="Van de Peer Y."/>
            <person name="Wincker P."/>
        </authorList>
    </citation>
    <scope>NUCLEOTIDE SEQUENCE [LARGE SCALE GENOMIC DNA]</scope>
    <source>
        <strain evidence="9">Ec32 / CCAP1310/4</strain>
    </source>
</reference>
<dbReference type="GO" id="GO:0003713">
    <property type="term" value="F:transcription coactivator activity"/>
    <property type="evidence" value="ECO:0007669"/>
    <property type="project" value="TreeGrafter"/>
</dbReference>
<dbReference type="InterPro" id="IPR009072">
    <property type="entry name" value="Histone-fold"/>
</dbReference>
<keyword evidence="3" id="KW-0805">Transcription regulation</keyword>
<feature type="compositionally biased region" description="Low complexity" evidence="6">
    <location>
        <begin position="444"/>
        <end position="456"/>
    </location>
</feature>
<proteinExistence type="inferred from homology"/>
<feature type="region of interest" description="Disordered" evidence="6">
    <location>
        <begin position="431"/>
        <end position="484"/>
    </location>
</feature>
<feature type="region of interest" description="Disordered" evidence="6">
    <location>
        <begin position="518"/>
        <end position="541"/>
    </location>
</feature>
<dbReference type="EMBL" id="FN647877">
    <property type="protein sequence ID" value="CBN74035.1"/>
    <property type="molecule type" value="Genomic_DNA"/>
</dbReference>
<dbReference type="SMART" id="SM00803">
    <property type="entry name" value="TAF"/>
    <property type="match status" value="1"/>
</dbReference>
<dbReference type="PANTHER" id="PTHR10221:SF9">
    <property type="entry name" value="TRANSCRIPTION INITIATION FACTOR TFIID SUBUNIT 6"/>
    <property type="match status" value="1"/>
</dbReference>
<dbReference type="GO" id="GO:0046695">
    <property type="term" value="C:SLIK (SAGA-like) complex"/>
    <property type="evidence" value="ECO:0007669"/>
    <property type="project" value="InterPro"/>
</dbReference>
<dbReference type="STRING" id="2880.D8LDH0"/>
<dbReference type="OrthoDB" id="361039at2759"/>